<evidence type="ECO:0000313" key="3">
    <source>
        <dbReference type="EMBL" id="GAA1603969.1"/>
    </source>
</evidence>
<evidence type="ECO:0000256" key="1">
    <source>
        <dbReference type="SAM" id="MobiDB-lite"/>
    </source>
</evidence>
<feature type="compositionally biased region" description="Low complexity" evidence="1">
    <location>
        <begin position="56"/>
        <end position="69"/>
    </location>
</feature>
<keyword evidence="2" id="KW-1133">Transmembrane helix</keyword>
<keyword evidence="4" id="KW-1185">Reference proteome</keyword>
<dbReference type="EMBL" id="BAAAOS010000053">
    <property type="protein sequence ID" value="GAA1603969.1"/>
    <property type="molecule type" value="Genomic_DNA"/>
</dbReference>
<gene>
    <name evidence="3" type="ORF">GCM10009789_67490</name>
</gene>
<comment type="caution">
    <text evidence="3">The sequence shown here is derived from an EMBL/GenBank/DDBJ whole genome shotgun (WGS) entry which is preliminary data.</text>
</comment>
<accession>A0ABP4QBH1</accession>
<keyword evidence="2" id="KW-0812">Transmembrane</keyword>
<reference evidence="4" key="1">
    <citation type="journal article" date="2019" name="Int. J. Syst. Evol. Microbiol.">
        <title>The Global Catalogue of Microorganisms (GCM) 10K type strain sequencing project: providing services to taxonomists for standard genome sequencing and annotation.</title>
        <authorList>
            <consortium name="The Broad Institute Genomics Platform"/>
            <consortium name="The Broad Institute Genome Sequencing Center for Infectious Disease"/>
            <person name="Wu L."/>
            <person name="Ma J."/>
        </authorList>
    </citation>
    <scope>NUCLEOTIDE SEQUENCE [LARGE SCALE GENOMIC DNA]</scope>
    <source>
        <strain evidence="4">JCM 14969</strain>
    </source>
</reference>
<feature type="region of interest" description="Disordered" evidence="1">
    <location>
        <begin position="47"/>
        <end position="110"/>
    </location>
</feature>
<feature type="transmembrane region" description="Helical" evidence="2">
    <location>
        <begin position="21"/>
        <end position="42"/>
    </location>
</feature>
<evidence type="ECO:0000256" key="2">
    <source>
        <dbReference type="SAM" id="Phobius"/>
    </source>
</evidence>
<name>A0ABP4QBH1_9ACTN</name>
<organism evidence="3 4">
    <name type="scientific">Kribbella sancticallisti</name>
    <dbReference type="NCBI Taxonomy" id="460087"/>
    <lineage>
        <taxon>Bacteria</taxon>
        <taxon>Bacillati</taxon>
        <taxon>Actinomycetota</taxon>
        <taxon>Actinomycetes</taxon>
        <taxon>Propionibacteriales</taxon>
        <taxon>Kribbellaceae</taxon>
        <taxon>Kribbella</taxon>
    </lineage>
</organism>
<evidence type="ECO:0000313" key="4">
    <source>
        <dbReference type="Proteomes" id="UP001500393"/>
    </source>
</evidence>
<feature type="compositionally biased region" description="Acidic residues" evidence="1">
    <location>
        <begin position="89"/>
        <end position="110"/>
    </location>
</feature>
<sequence length="110" mass="11052">MFGSCGSRMGSQSVSMRSPRLIYLAVAVVLAVAGFVLAQYLADRSAPGLGDTVVVPAGSTASPGTTTPPTAGPPGADPVTPATPRTAGDDDDRDDDGIDDDLDDDVDGDD</sequence>
<keyword evidence="2" id="KW-0472">Membrane</keyword>
<protein>
    <recommendedName>
        <fullName evidence="5">Small secreted hydrophilic protein</fullName>
    </recommendedName>
</protein>
<proteinExistence type="predicted"/>
<evidence type="ECO:0008006" key="5">
    <source>
        <dbReference type="Google" id="ProtNLM"/>
    </source>
</evidence>
<dbReference type="Proteomes" id="UP001500393">
    <property type="component" value="Unassembled WGS sequence"/>
</dbReference>